<proteinExistence type="predicted"/>
<keyword evidence="3" id="KW-1185">Reference proteome</keyword>
<feature type="compositionally biased region" description="Basic and acidic residues" evidence="1">
    <location>
        <begin position="12"/>
        <end position="21"/>
    </location>
</feature>
<organism evidence="2 3">
    <name type="scientific">Kitasatospora herbaricolor</name>
    <dbReference type="NCBI Taxonomy" id="68217"/>
    <lineage>
        <taxon>Bacteria</taxon>
        <taxon>Bacillati</taxon>
        <taxon>Actinomycetota</taxon>
        <taxon>Actinomycetes</taxon>
        <taxon>Kitasatosporales</taxon>
        <taxon>Streptomycetaceae</taxon>
        <taxon>Kitasatospora</taxon>
    </lineage>
</organism>
<evidence type="ECO:0000256" key="1">
    <source>
        <dbReference type="SAM" id="MobiDB-lite"/>
    </source>
</evidence>
<evidence type="ECO:0000313" key="2">
    <source>
        <dbReference type="EMBL" id="WUS61000.1"/>
    </source>
</evidence>
<dbReference type="RefSeq" id="WP_329611658.1">
    <property type="nucleotide sequence ID" value="NZ_CP108482.1"/>
</dbReference>
<gene>
    <name evidence="2" type="ORF">OG469_39225</name>
</gene>
<name>A0ABZ1WJ88_9ACTN</name>
<protein>
    <submittedName>
        <fullName evidence="2">Uncharacterized protein</fullName>
    </submittedName>
</protein>
<sequence>MPPSLPLPKDLTVQREPDDTCRAPTAAAAAAVVVKEDADA</sequence>
<feature type="region of interest" description="Disordered" evidence="1">
    <location>
        <begin position="1"/>
        <end position="24"/>
    </location>
</feature>
<dbReference type="EMBL" id="CP108482">
    <property type="protein sequence ID" value="WUS61000.1"/>
    <property type="molecule type" value="Genomic_DNA"/>
</dbReference>
<dbReference type="Proteomes" id="UP001432014">
    <property type="component" value="Chromosome"/>
</dbReference>
<evidence type="ECO:0000313" key="3">
    <source>
        <dbReference type="Proteomes" id="UP001432014"/>
    </source>
</evidence>
<reference evidence="2 3" key="1">
    <citation type="submission" date="2022-10" db="EMBL/GenBank/DDBJ databases">
        <title>The complete genomes of actinobacterial strains from the NBC collection.</title>
        <authorList>
            <person name="Joergensen T.S."/>
            <person name="Alvarez Arevalo M."/>
            <person name="Sterndorff E.B."/>
            <person name="Faurdal D."/>
            <person name="Vuksanovic O."/>
            <person name="Mourched A.-S."/>
            <person name="Charusanti P."/>
            <person name="Shaw S."/>
            <person name="Blin K."/>
            <person name="Weber T."/>
        </authorList>
    </citation>
    <scope>NUCLEOTIDE SEQUENCE [LARGE SCALE GENOMIC DNA]</scope>
    <source>
        <strain evidence="2 3">NBC_01247</strain>
    </source>
</reference>
<accession>A0ABZ1WJ88</accession>